<dbReference type="EMBL" id="JADBEB010000001">
    <property type="protein sequence ID" value="MBE1487235.1"/>
    <property type="molecule type" value="Genomic_DNA"/>
</dbReference>
<gene>
    <name evidence="1" type="ORF">H4W31_002873</name>
</gene>
<dbReference type="AlphaFoldDB" id="A0A927M5K1"/>
<evidence type="ECO:0000313" key="1">
    <source>
        <dbReference type="EMBL" id="MBE1487235.1"/>
    </source>
</evidence>
<accession>A0A927M5K1</accession>
<sequence length="124" mass="13047">MQDQLVLAIATGLATKGGEALIAGGGGLLGQLYRLVRNRFRTEGRGEDTLDAAVANPDETNRANLAEALARLLAADPDLEDRVQALWRDGVGEPSAESGGVINQFSGSADRVVQARDIRGDVSF</sequence>
<name>A0A927M5K1_9ACTN</name>
<protein>
    <submittedName>
        <fullName evidence="1">Uncharacterized protein</fullName>
    </submittedName>
</protein>
<organism evidence="1 2">
    <name type="scientific">Plantactinospora soyae</name>
    <dbReference type="NCBI Taxonomy" id="1544732"/>
    <lineage>
        <taxon>Bacteria</taxon>
        <taxon>Bacillati</taxon>
        <taxon>Actinomycetota</taxon>
        <taxon>Actinomycetes</taxon>
        <taxon>Micromonosporales</taxon>
        <taxon>Micromonosporaceae</taxon>
        <taxon>Plantactinospora</taxon>
    </lineage>
</organism>
<reference evidence="1" key="1">
    <citation type="submission" date="2020-10" db="EMBL/GenBank/DDBJ databases">
        <title>Sequencing the genomes of 1000 actinobacteria strains.</title>
        <authorList>
            <person name="Klenk H.-P."/>
        </authorList>
    </citation>
    <scope>NUCLEOTIDE SEQUENCE</scope>
    <source>
        <strain evidence="1">DSM 46832</strain>
    </source>
</reference>
<proteinExistence type="predicted"/>
<keyword evidence="2" id="KW-1185">Reference proteome</keyword>
<dbReference type="Proteomes" id="UP000649753">
    <property type="component" value="Unassembled WGS sequence"/>
</dbReference>
<dbReference type="RefSeq" id="WP_192767117.1">
    <property type="nucleotide sequence ID" value="NZ_JADBEB010000001.1"/>
</dbReference>
<evidence type="ECO:0000313" key="2">
    <source>
        <dbReference type="Proteomes" id="UP000649753"/>
    </source>
</evidence>
<comment type="caution">
    <text evidence="1">The sequence shown here is derived from an EMBL/GenBank/DDBJ whole genome shotgun (WGS) entry which is preliminary data.</text>
</comment>